<accession>A0A1V9G8U1</accession>
<dbReference type="AlphaFoldDB" id="A0A1V9G8U1"/>
<dbReference type="EMBL" id="LVYD01000001">
    <property type="protein sequence ID" value="OQP66886.1"/>
    <property type="molecule type" value="Genomic_DNA"/>
</dbReference>
<proteinExistence type="predicted"/>
<name>A0A1V9G8U1_9BACT</name>
<keyword evidence="2" id="KW-1185">Reference proteome</keyword>
<protein>
    <recommendedName>
        <fullName evidence="3">Glycosyltransferase subfamily 4-like N-terminal domain-containing protein</fullName>
    </recommendedName>
</protein>
<evidence type="ECO:0000313" key="1">
    <source>
        <dbReference type="EMBL" id="OQP66886.1"/>
    </source>
</evidence>
<comment type="caution">
    <text evidence="1">The sequence shown here is derived from an EMBL/GenBank/DDBJ whole genome shotgun (WGS) entry which is preliminary data.</text>
</comment>
<dbReference type="Proteomes" id="UP000192796">
    <property type="component" value="Unassembled WGS sequence"/>
</dbReference>
<evidence type="ECO:0008006" key="3">
    <source>
        <dbReference type="Google" id="ProtNLM"/>
    </source>
</evidence>
<dbReference type="SUPFAM" id="SSF53756">
    <property type="entry name" value="UDP-Glycosyltransferase/glycogen phosphorylase"/>
    <property type="match status" value="1"/>
</dbReference>
<evidence type="ECO:0000313" key="2">
    <source>
        <dbReference type="Proteomes" id="UP000192796"/>
    </source>
</evidence>
<reference evidence="1 2" key="1">
    <citation type="submission" date="2016-03" db="EMBL/GenBank/DDBJ databases">
        <title>Niastella vici sp. nov., isolated from farmland soil.</title>
        <authorList>
            <person name="Chen L."/>
            <person name="Wang D."/>
            <person name="Yang S."/>
            <person name="Wang G."/>
        </authorList>
    </citation>
    <scope>NUCLEOTIDE SEQUENCE [LARGE SCALE GENOMIC DNA]</scope>
    <source>
        <strain evidence="1 2">DJ57</strain>
    </source>
</reference>
<sequence length="401" mass="46025">MKHILFLTSTNLACNPRCRKEVELALDEGYKVSVVAFEMDNWTKDKERQIIEVLKDVTFYHLPAGRSSYWNWLKSVLIENACRWLYKFGIRTTWVIGMAVSRRSILINGLLRKINISPDLIIAHNPGAFYPAAKFAKNRQSAFGIDVEDYHPGEGSDPFIRQVNEQLLKKVLPKAAYVSYASEPIMHRVFALGTKNKTSPQFVVNNTFAASDFGVPAENKDIQYLHFIWFSQNIDVTRGLEQVLPILDSFQDKVRLTLIGNLNKSFFDQYLINRKYVTIISSLTQEDLHRRLVQYDIGLAIEPGKDENNNLALSNKIWAYFQAGLYILATGTEAQSSFIEKFSDHGVISSLEETDLKRTISSLLDKRDIILANKLARWKYAQRNSWSVESNKLLKSWKQTN</sequence>
<dbReference type="OrthoDB" id="1406894at2"/>
<gene>
    <name evidence="1" type="ORF">A3860_00515</name>
</gene>
<dbReference type="STRING" id="1703345.A3860_00515"/>
<dbReference type="RefSeq" id="WP_081144585.1">
    <property type="nucleotide sequence ID" value="NZ_LVYD01000001.1"/>
</dbReference>
<dbReference type="Gene3D" id="3.40.50.2000">
    <property type="entry name" value="Glycogen Phosphorylase B"/>
    <property type="match status" value="1"/>
</dbReference>
<organism evidence="1 2">
    <name type="scientific">Niastella vici</name>
    <dbReference type="NCBI Taxonomy" id="1703345"/>
    <lineage>
        <taxon>Bacteria</taxon>
        <taxon>Pseudomonadati</taxon>
        <taxon>Bacteroidota</taxon>
        <taxon>Chitinophagia</taxon>
        <taxon>Chitinophagales</taxon>
        <taxon>Chitinophagaceae</taxon>
        <taxon>Niastella</taxon>
    </lineage>
</organism>